<evidence type="ECO:0000313" key="1">
    <source>
        <dbReference type="EMBL" id="MED6197530.1"/>
    </source>
</evidence>
<accession>A0ABU6XJV9</accession>
<reference evidence="1 2" key="1">
    <citation type="journal article" date="2023" name="Plants (Basel)">
        <title>Bridging the Gap: Combining Genomics and Transcriptomics Approaches to Understand Stylosanthes scabra, an Orphan Legume from the Brazilian Caatinga.</title>
        <authorList>
            <person name="Ferreira-Neto J.R.C."/>
            <person name="da Silva M.D."/>
            <person name="Binneck E."/>
            <person name="de Melo N.F."/>
            <person name="da Silva R.H."/>
            <person name="de Melo A.L.T.M."/>
            <person name="Pandolfi V."/>
            <person name="Bustamante F.O."/>
            <person name="Brasileiro-Vidal A.C."/>
            <person name="Benko-Iseppon A.M."/>
        </authorList>
    </citation>
    <scope>NUCLEOTIDE SEQUENCE [LARGE SCALE GENOMIC DNA]</scope>
    <source>
        <tissue evidence="1">Leaves</tissue>
    </source>
</reference>
<organism evidence="1 2">
    <name type="scientific">Stylosanthes scabra</name>
    <dbReference type="NCBI Taxonomy" id="79078"/>
    <lineage>
        <taxon>Eukaryota</taxon>
        <taxon>Viridiplantae</taxon>
        <taxon>Streptophyta</taxon>
        <taxon>Embryophyta</taxon>
        <taxon>Tracheophyta</taxon>
        <taxon>Spermatophyta</taxon>
        <taxon>Magnoliopsida</taxon>
        <taxon>eudicotyledons</taxon>
        <taxon>Gunneridae</taxon>
        <taxon>Pentapetalae</taxon>
        <taxon>rosids</taxon>
        <taxon>fabids</taxon>
        <taxon>Fabales</taxon>
        <taxon>Fabaceae</taxon>
        <taxon>Papilionoideae</taxon>
        <taxon>50 kb inversion clade</taxon>
        <taxon>dalbergioids sensu lato</taxon>
        <taxon>Dalbergieae</taxon>
        <taxon>Pterocarpus clade</taxon>
        <taxon>Stylosanthes</taxon>
    </lineage>
</organism>
<protein>
    <submittedName>
        <fullName evidence="1">Uncharacterized protein</fullName>
    </submittedName>
</protein>
<comment type="caution">
    <text evidence="1">The sequence shown here is derived from an EMBL/GenBank/DDBJ whole genome shotgun (WGS) entry which is preliminary data.</text>
</comment>
<dbReference type="Proteomes" id="UP001341840">
    <property type="component" value="Unassembled WGS sequence"/>
</dbReference>
<evidence type="ECO:0000313" key="2">
    <source>
        <dbReference type="Proteomes" id="UP001341840"/>
    </source>
</evidence>
<sequence length="107" mass="12182">MGVVVVTTIHPPLLAPITFVPELRSMYRLRLREAHSILFDSIPLERDTSDPTLFLASKFLLELSLTTMHDFEIHVLGDDLACNRAWYPKPMCLQLRLDIPTLVNALP</sequence>
<gene>
    <name evidence="1" type="ORF">PIB30_057303</name>
</gene>
<name>A0ABU6XJV9_9FABA</name>
<dbReference type="EMBL" id="JASCZI010211916">
    <property type="protein sequence ID" value="MED6197530.1"/>
    <property type="molecule type" value="Genomic_DNA"/>
</dbReference>
<keyword evidence="2" id="KW-1185">Reference proteome</keyword>
<proteinExistence type="predicted"/>